<dbReference type="Pfam" id="PF00096">
    <property type="entry name" value="zf-C2H2"/>
    <property type="match status" value="1"/>
</dbReference>
<dbReference type="InterPro" id="IPR036236">
    <property type="entry name" value="Znf_C2H2_sf"/>
</dbReference>
<keyword evidence="5" id="KW-1185">Reference proteome</keyword>
<keyword evidence="1" id="KW-0862">Zinc</keyword>
<reference evidence="4 5" key="1">
    <citation type="journal article" date="2016" name="Mol. Biol. Evol.">
        <title>Comparative Genomics of Early-Diverging Mushroom-Forming Fungi Provides Insights into the Origins of Lignocellulose Decay Capabilities.</title>
        <authorList>
            <person name="Nagy L.G."/>
            <person name="Riley R."/>
            <person name="Tritt A."/>
            <person name="Adam C."/>
            <person name="Daum C."/>
            <person name="Floudas D."/>
            <person name="Sun H."/>
            <person name="Yadav J.S."/>
            <person name="Pangilinan J."/>
            <person name="Larsson K.H."/>
            <person name="Matsuura K."/>
            <person name="Barry K."/>
            <person name="Labutti K."/>
            <person name="Kuo R."/>
            <person name="Ohm R.A."/>
            <person name="Bhattacharya S.S."/>
            <person name="Shirouzu T."/>
            <person name="Yoshinaga Y."/>
            <person name="Martin F.M."/>
            <person name="Grigoriev I.V."/>
            <person name="Hibbett D.S."/>
        </authorList>
    </citation>
    <scope>NUCLEOTIDE SEQUENCE [LARGE SCALE GENOMIC DNA]</scope>
    <source>
        <strain evidence="4 5">HHB12029</strain>
    </source>
</reference>
<evidence type="ECO:0000259" key="3">
    <source>
        <dbReference type="PROSITE" id="PS50157"/>
    </source>
</evidence>
<keyword evidence="1" id="KW-0863">Zinc-finger</keyword>
<evidence type="ECO:0000313" key="4">
    <source>
        <dbReference type="EMBL" id="KZV86513.1"/>
    </source>
</evidence>
<dbReference type="Proteomes" id="UP000077266">
    <property type="component" value="Unassembled WGS sequence"/>
</dbReference>
<evidence type="ECO:0000256" key="2">
    <source>
        <dbReference type="SAM" id="MobiDB-lite"/>
    </source>
</evidence>
<evidence type="ECO:0000256" key="1">
    <source>
        <dbReference type="PROSITE-ProRule" id="PRU00042"/>
    </source>
</evidence>
<feature type="domain" description="C2H2-type" evidence="3">
    <location>
        <begin position="11"/>
        <end position="34"/>
    </location>
</feature>
<accession>A0A165EB75</accession>
<dbReference type="InterPro" id="IPR013087">
    <property type="entry name" value="Znf_C2H2_type"/>
</dbReference>
<feature type="compositionally biased region" description="Polar residues" evidence="2">
    <location>
        <begin position="205"/>
        <end position="219"/>
    </location>
</feature>
<proteinExistence type="predicted"/>
<dbReference type="PROSITE" id="PS00028">
    <property type="entry name" value="ZINC_FINGER_C2H2_1"/>
    <property type="match status" value="1"/>
</dbReference>
<feature type="region of interest" description="Disordered" evidence="2">
    <location>
        <begin position="205"/>
        <end position="227"/>
    </location>
</feature>
<sequence length="227" mass="24535">MPRVSSNAGSCICTHCGMRFVRKSELNRHIQGSHERSLRYGCTECLHTTAQKSNMSRHMLSKHGVTGAPLVIDMRSMASTSQLQSPHNVSASRSNFDWDFRQLGIPLPAVNLDSDVLSGSPILNNAALSTPSPSSSYLSSPSTSYTYLPPPSASYISTDTFSPLSSPQNTAAFNYSPPTFPSGLSLSQADFDALMWYSALSVVSRSSTASHTPHSSESPSRYPHRSS</sequence>
<evidence type="ECO:0000313" key="5">
    <source>
        <dbReference type="Proteomes" id="UP000077266"/>
    </source>
</evidence>
<dbReference type="AlphaFoldDB" id="A0A165EB75"/>
<gene>
    <name evidence="4" type="ORF">EXIGLDRAFT_698393</name>
</gene>
<name>A0A165EB75_EXIGL</name>
<dbReference type="OrthoDB" id="8117402at2759"/>
<dbReference type="InParanoid" id="A0A165EB75"/>
<dbReference type="SUPFAM" id="SSF57667">
    <property type="entry name" value="beta-beta-alpha zinc fingers"/>
    <property type="match status" value="1"/>
</dbReference>
<dbReference type="SMART" id="SM00355">
    <property type="entry name" value="ZnF_C2H2"/>
    <property type="match status" value="2"/>
</dbReference>
<organism evidence="4 5">
    <name type="scientific">Exidia glandulosa HHB12029</name>
    <dbReference type="NCBI Taxonomy" id="1314781"/>
    <lineage>
        <taxon>Eukaryota</taxon>
        <taxon>Fungi</taxon>
        <taxon>Dikarya</taxon>
        <taxon>Basidiomycota</taxon>
        <taxon>Agaricomycotina</taxon>
        <taxon>Agaricomycetes</taxon>
        <taxon>Auriculariales</taxon>
        <taxon>Exidiaceae</taxon>
        <taxon>Exidia</taxon>
    </lineage>
</organism>
<keyword evidence="1" id="KW-0479">Metal-binding</keyword>
<dbReference type="Gene3D" id="3.30.160.60">
    <property type="entry name" value="Classic Zinc Finger"/>
    <property type="match status" value="1"/>
</dbReference>
<dbReference type="PROSITE" id="PS50157">
    <property type="entry name" value="ZINC_FINGER_C2H2_2"/>
    <property type="match status" value="1"/>
</dbReference>
<protein>
    <recommendedName>
        <fullName evidence="3">C2H2-type domain-containing protein</fullName>
    </recommendedName>
</protein>
<dbReference type="GO" id="GO:0008270">
    <property type="term" value="F:zinc ion binding"/>
    <property type="evidence" value="ECO:0007669"/>
    <property type="project" value="UniProtKB-KW"/>
</dbReference>
<dbReference type="EMBL" id="KV426153">
    <property type="protein sequence ID" value="KZV86513.1"/>
    <property type="molecule type" value="Genomic_DNA"/>
</dbReference>